<gene>
    <name evidence="1" type="ORF">DES48_102296</name>
</gene>
<dbReference type="RefSeq" id="WP_113867303.1">
    <property type="nucleotide sequence ID" value="NZ_BAABQN010000002.1"/>
</dbReference>
<dbReference type="AlphaFoldDB" id="A0A366EDS1"/>
<dbReference type="STRING" id="200904.GCA_900168775_00568"/>
<protein>
    <recommendedName>
        <fullName evidence="3">Acetyltransferase (GNAT) family protein</fullName>
    </recommendedName>
</protein>
<keyword evidence="2" id="KW-1185">Reference proteome</keyword>
<organism evidence="1 2">
    <name type="scientific">Paraliobacillus ryukyuensis</name>
    <dbReference type="NCBI Taxonomy" id="200904"/>
    <lineage>
        <taxon>Bacteria</taxon>
        <taxon>Bacillati</taxon>
        <taxon>Bacillota</taxon>
        <taxon>Bacilli</taxon>
        <taxon>Bacillales</taxon>
        <taxon>Bacillaceae</taxon>
        <taxon>Paraliobacillus</taxon>
    </lineage>
</organism>
<evidence type="ECO:0008006" key="3">
    <source>
        <dbReference type="Google" id="ProtNLM"/>
    </source>
</evidence>
<name>A0A366EDS1_9BACI</name>
<accession>A0A366EDS1</accession>
<dbReference type="EMBL" id="QNRI01000002">
    <property type="protein sequence ID" value="RBP00532.1"/>
    <property type="molecule type" value="Genomic_DNA"/>
</dbReference>
<reference evidence="1 2" key="1">
    <citation type="submission" date="2018-06" db="EMBL/GenBank/DDBJ databases">
        <title>Genomic Encyclopedia of Type Strains, Phase IV (KMG-IV): sequencing the most valuable type-strain genomes for metagenomic binning, comparative biology and taxonomic classification.</title>
        <authorList>
            <person name="Goeker M."/>
        </authorList>
    </citation>
    <scope>NUCLEOTIDE SEQUENCE [LARGE SCALE GENOMIC DNA]</scope>
    <source>
        <strain evidence="1 2">DSM 15140</strain>
    </source>
</reference>
<evidence type="ECO:0000313" key="2">
    <source>
        <dbReference type="Proteomes" id="UP000252254"/>
    </source>
</evidence>
<evidence type="ECO:0000313" key="1">
    <source>
        <dbReference type="EMBL" id="RBP00532.1"/>
    </source>
</evidence>
<dbReference type="Proteomes" id="UP000252254">
    <property type="component" value="Unassembled WGS sequence"/>
</dbReference>
<sequence>MDCLKASDLPVENWLDFFNHQYPANVTEDLIQVYGYFIKSDKLQAFFVLLPIGERSVQLKHLYIKDKLAPVYVLAIIEICIQLVKKKNFDHLYVYSEQDTLNQLVQQLQFEISEEPFTYQQSNGRWWSLAVNNNKVY</sequence>
<proteinExistence type="predicted"/>
<comment type="caution">
    <text evidence="1">The sequence shown here is derived from an EMBL/GenBank/DDBJ whole genome shotgun (WGS) entry which is preliminary data.</text>
</comment>